<keyword evidence="3" id="KW-0479">Metal-binding</keyword>
<keyword evidence="5" id="KW-0560">Oxidoreductase</keyword>
<dbReference type="InterPro" id="IPR045054">
    <property type="entry name" value="P4HA-like"/>
</dbReference>
<organism evidence="10 11">
    <name type="scientific">[Myrmecia] bisecta</name>
    <dbReference type="NCBI Taxonomy" id="41462"/>
    <lineage>
        <taxon>Eukaryota</taxon>
        <taxon>Viridiplantae</taxon>
        <taxon>Chlorophyta</taxon>
        <taxon>core chlorophytes</taxon>
        <taxon>Trebouxiophyceae</taxon>
        <taxon>Trebouxiales</taxon>
        <taxon>Trebouxiaceae</taxon>
        <taxon>Myrmecia</taxon>
    </lineage>
</organism>
<evidence type="ECO:0000256" key="1">
    <source>
        <dbReference type="ARBA" id="ARBA00001961"/>
    </source>
</evidence>
<keyword evidence="4" id="KW-0223">Dioxygenase</keyword>
<dbReference type="InterPro" id="IPR044862">
    <property type="entry name" value="Pro_4_hyd_alph_FE2OG_OXY"/>
</dbReference>
<keyword evidence="6" id="KW-0408">Iron</keyword>
<comment type="caution">
    <text evidence="10">The sequence shown here is derived from an EMBL/GenBank/DDBJ whole genome shotgun (WGS) entry which is preliminary data.</text>
</comment>
<reference evidence="10 11" key="1">
    <citation type="journal article" date="2024" name="Nat. Commun.">
        <title>Phylogenomics reveals the evolutionary origins of lichenization in chlorophyte algae.</title>
        <authorList>
            <person name="Puginier C."/>
            <person name="Libourel C."/>
            <person name="Otte J."/>
            <person name="Skaloud P."/>
            <person name="Haon M."/>
            <person name="Grisel S."/>
            <person name="Petersen M."/>
            <person name="Berrin J.G."/>
            <person name="Delaux P.M."/>
            <person name="Dal Grande F."/>
            <person name="Keller J."/>
        </authorList>
    </citation>
    <scope>NUCLEOTIDE SEQUENCE [LARGE SCALE GENOMIC DNA]</scope>
    <source>
        <strain evidence="10 11">SAG 2043</strain>
    </source>
</reference>
<evidence type="ECO:0000256" key="2">
    <source>
        <dbReference type="ARBA" id="ARBA00004648"/>
    </source>
</evidence>
<dbReference type="Proteomes" id="UP001489004">
    <property type="component" value="Unassembled WGS sequence"/>
</dbReference>
<dbReference type="Gene3D" id="2.60.120.620">
    <property type="entry name" value="q2cbj1_9rhob like domain"/>
    <property type="match status" value="1"/>
</dbReference>
<keyword evidence="11" id="KW-1185">Reference proteome</keyword>
<evidence type="ECO:0000256" key="7">
    <source>
        <dbReference type="ARBA" id="ARBA00049169"/>
    </source>
</evidence>
<evidence type="ECO:0000256" key="6">
    <source>
        <dbReference type="ARBA" id="ARBA00023004"/>
    </source>
</evidence>
<feature type="domain" description="Fe2OG dioxygenase" evidence="9">
    <location>
        <begin position="154"/>
        <end position="257"/>
    </location>
</feature>
<gene>
    <name evidence="10" type="ORF">WJX72_003188</name>
</gene>
<evidence type="ECO:0000259" key="9">
    <source>
        <dbReference type="PROSITE" id="PS51471"/>
    </source>
</evidence>
<dbReference type="EMBL" id="JALJOR010000002">
    <property type="protein sequence ID" value="KAK9823499.1"/>
    <property type="molecule type" value="Genomic_DNA"/>
</dbReference>
<dbReference type="PANTHER" id="PTHR10869">
    <property type="entry name" value="PROLYL 4-HYDROXYLASE ALPHA SUBUNIT"/>
    <property type="match status" value="1"/>
</dbReference>
<dbReference type="AlphaFoldDB" id="A0AAW1QPW7"/>
<evidence type="ECO:0000256" key="5">
    <source>
        <dbReference type="ARBA" id="ARBA00023002"/>
    </source>
</evidence>
<evidence type="ECO:0000313" key="11">
    <source>
        <dbReference type="Proteomes" id="UP001489004"/>
    </source>
</evidence>
<protein>
    <recommendedName>
        <fullName evidence="9">Fe2OG dioxygenase domain-containing protein</fullName>
    </recommendedName>
</protein>
<dbReference type="PANTHER" id="PTHR10869:SF229">
    <property type="entry name" value="PROLYL 4-HYDROXYLASE ALPHA SUBUNIT DOMAIN-CONTAINING PROTEIN"/>
    <property type="match status" value="1"/>
</dbReference>
<comment type="subcellular location">
    <subcellularLocation>
        <location evidence="2">Endoplasmic reticulum membrane</location>
        <topology evidence="2">Single-pass type II membrane protein</topology>
    </subcellularLocation>
</comment>
<evidence type="ECO:0000256" key="4">
    <source>
        <dbReference type="ARBA" id="ARBA00022964"/>
    </source>
</evidence>
<name>A0AAW1QPW7_9CHLO</name>
<proteinExistence type="predicted"/>
<feature type="region of interest" description="Disordered" evidence="8">
    <location>
        <begin position="287"/>
        <end position="314"/>
    </location>
</feature>
<feature type="compositionally biased region" description="Basic residues" evidence="8">
    <location>
        <begin position="288"/>
        <end position="298"/>
    </location>
</feature>
<sequence length="314" mass="34266">MLPAAGCLARGQVLPCATARCQPGRPHRYRREAPVQTYVPINLDLPGLHIHCLDPPVFTVDGFLSQQECQELIAAAEGTGRMEKSRIGEGGVQSSVAAVTERRTSSTLLLEGTLLDAHPHLSGLVDKLHTMARKLLPRGAWTESGKLPPPGQFCFESLQVARYHQGQHFLEHEDAFPESFVKENRFQRQATLLIYLNDVDEGGRTRFEHLDIAIQPRCGKALLFYPAFVNGRPDARTLHTAETAGETKWIAQVWVAMGQRAGIPSSAGASRAAPPDEPSPAIELMLSSRRKKGGKSKVAKGFSKSGNGFSSAKR</sequence>
<dbReference type="PROSITE" id="PS51471">
    <property type="entry name" value="FE2OG_OXY"/>
    <property type="match status" value="1"/>
</dbReference>
<dbReference type="InterPro" id="IPR005123">
    <property type="entry name" value="Oxoglu/Fe-dep_dioxygenase_dom"/>
</dbReference>
<dbReference type="Pfam" id="PF13640">
    <property type="entry name" value="2OG-FeII_Oxy_3"/>
    <property type="match status" value="1"/>
</dbReference>
<comment type="cofactor">
    <cofactor evidence="1">
        <name>L-ascorbate</name>
        <dbReference type="ChEBI" id="CHEBI:38290"/>
    </cofactor>
</comment>
<dbReference type="InterPro" id="IPR006620">
    <property type="entry name" value="Pro_4_hyd_alph"/>
</dbReference>
<evidence type="ECO:0000256" key="8">
    <source>
        <dbReference type="SAM" id="MobiDB-lite"/>
    </source>
</evidence>
<evidence type="ECO:0000256" key="3">
    <source>
        <dbReference type="ARBA" id="ARBA00022723"/>
    </source>
</evidence>
<dbReference type="GO" id="GO:0031418">
    <property type="term" value="F:L-ascorbic acid binding"/>
    <property type="evidence" value="ECO:0007669"/>
    <property type="project" value="InterPro"/>
</dbReference>
<dbReference type="GO" id="GO:0005506">
    <property type="term" value="F:iron ion binding"/>
    <property type="evidence" value="ECO:0007669"/>
    <property type="project" value="InterPro"/>
</dbReference>
<dbReference type="GO" id="GO:0004656">
    <property type="term" value="F:procollagen-proline 4-dioxygenase activity"/>
    <property type="evidence" value="ECO:0007669"/>
    <property type="project" value="UniProtKB-EC"/>
</dbReference>
<dbReference type="GO" id="GO:0005789">
    <property type="term" value="C:endoplasmic reticulum membrane"/>
    <property type="evidence" value="ECO:0007669"/>
    <property type="project" value="UniProtKB-SubCell"/>
</dbReference>
<evidence type="ECO:0000313" key="10">
    <source>
        <dbReference type="EMBL" id="KAK9823499.1"/>
    </source>
</evidence>
<comment type="catalytic activity">
    <reaction evidence="7">
        <text>L-prolyl-[collagen] + 2-oxoglutarate + O2 = trans-4-hydroxy-L-prolyl-[collagen] + succinate + CO2</text>
        <dbReference type="Rhea" id="RHEA:18945"/>
        <dbReference type="Rhea" id="RHEA-COMP:11676"/>
        <dbReference type="Rhea" id="RHEA-COMP:11680"/>
        <dbReference type="ChEBI" id="CHEBI:15379"/>
        <dbReference type="ChEBI" id="CHEBI:16526"/>
        <dbReference type="ChEBI" id="CHEBI:16810"/>
        <dbReference type="ChEBI" id="CHEBI:30031"/>
        <dbReference type="ChEBI" id="CHEBI:50342"/>
        <dbReference type="ChEBI" id="CHEBI:61965"/>
        <dbReference type="EC" id="1.14.11.2"/>
    </reaction>
</comment>
<feature type="compositionally biased region" description="Low complexity" evidence="8">
    <location>
        <begin position="299"/>
        <end position="314"/>
    </location>
</feature>
<accession>A0AAW1QPW7</accession>
<dbReference type="SMART" id="SM00702">
    <property type="entry name" value="P4Hc"/>
    <property type="match status" value="1"/>
</dbReference>